<protein>
    <recommendedName>
        <fullName evidence="3">Alginate export domain-containing protein</fullName>
    </recommendedName>
</protein>
<dbReference type="STRING" id="431306.AGA_1198"/>
<accession>A0A0U5F4S6</accession>
<dbReference type="EMBL" id="LN609302">
    <property type="protein sequence ID" value="CEF55161.1"/>
    <property type="molecule type" value="Genomic_DNA"/>
</dbReference>
<dbReference type="PATRIC" id="fig|431306.5.peg.1218"/>
<evidence type="ECO:0008006" key="3">
    <source>
        <dbReference type="Google" id="ProtNLM"/>
    </source>
</evidence>
<sequence>MNGLLKTTKNHNGLFCYTKNQFPVPADSRELEQRLPRAAGGRLADMLRWGCCSLLLGAFGEILPAKAEQTLVSLGGVNIQGGLDIGGSAFHLPNTNFGGGSYAPKKSGGYTRHANTTYGELYAKPMLKGEWKTGWGFDVIGSASAIGATTLGDGDAQQVSQTSGTPRSVYLEEAYLGVKVPVRLAGAHQVLTVQGGRQAFAVDDGFLIGKGTYSSGERAAWWYAPRFAFSGPGVIKLEGDPIRADVFMLESNGDNDIDRGYDRPKTSFVGFDVTWFVNKAGGHGASVYADRAAYVTLTYFHVRDADTSAHYDYSTRADRDGMNVAALSWGGTLFPVKALGISKNFTFYGNFVSEQNSHPGNGYTGVSAYGMYFEPGYTFSMLPWTPHLFYRYTRFGGGRNAEGGVKHNYDTFFLYDGKRYTYGGYWPGEIVGMYLAPLSDLEDHQIDLTVVPPVHLFRRNDSLKLGLHFYDLSLIYTSGMGLKNVGRHVSDELDASVEYTLDENTSAALAGGAAFAGPAGRALSKAGVPGDQPMPNIDHHAGVIEAYFYKHF</sequence>
<organism evidence="1 2">
    <name type="scientific">Acetobacter ghanensis</name>
    <dbReference type="NCBI Taxonomy" id="431306"/>
    <lineage>
        <taxon>Bacteria</taxon>
        <taxon>Pseudomonadati</taxon>
        <taxon>Pseudomonadota</taxon>
        <taxon>Alphaproteobacteria</taxon>
        <taxon>Acetobacterales</taxon>
        <taxon>Acetobacteraceae</taxon>
        <taxon>Acetobacter</taxon>
    </lineage>
</organism>
<evidence type="ECO:0000313" key="1">
    <source>
        <dbReference type="EMBL" id="CEF55161.1"/>
    </source>
</evidence>
<name>A0A0U5F4S6_9PROT</name>
<dbReference type="Proteomes" id="UP000068250">
    <property type="component" value="Chromosome I"/>
</dbReference>
<dbReference type="AlphaFoldDB" id="A0A0U5F4S6"/>
<proteinExistence type="predicted"/>
<reference evidence="2" key="1">
    <citation type="submission" date="2014-09" db="EMBL/GenBank/DDBJ databases">
        <authorList>
            <person name="Illeghems K.G."/>
        </authorList>
    </citation>
    <scope>NUCLEOTIDE SEQUENCE [LARGE SCALE GENOMIC DNA]</scope>
    <source>
        <strain evidence="2">LMG 23848T</strain>
    </source>
</reference>
<evidence type="ECO:0000313" key="2">
    <source>
        <dbReference type="Proteomes" id="UP000068250"/>
    </source>
</evidence>
<gene>
    <name evidence="1" type="ORF">AGA_1198</name>
</gene>